<accession>A0A7W7R1L9</accession>
<comment type="caution">
    <text evidence="3">The sequence shown here is derived from an EMBL/GenBank/DDBJ whole genome shotgun (WGS) entry which is preliminary data.</text>
</comment>
<feature type="domain" description="YoaR-like putative peptidoglycan binding" evidence="2">
    <location>
        <begin position="596"/>
        <end position="663"/>
    </location>
</feature>
<feature type="compositionally biased region" description="Low complexity" evidence="1">
    <location>
        <begin position="445"/>
        <end position="459"/>
    </location>
</feature>
<feature type="compositionally biased region" description="Low complexity" evidence="1">
    <location>
        <begin position="188"/>
        <end position="226"/>
    </location>
</feature>
<dbReference type="RefSeq" id="WP_184935793.1">
    <property type="nucleotide sequence ID" value="NZ_JACHJV010000001.1"/>
</dbReference>
<reference evidence="3 4" key="1">
    <citation type="submission" date="2020-08" db="EMBL/GenBank/DDBJ databases">
        <title>Sequencing the genomes of 1000 actinobacteria strains.</title>
        <authorList>
            <person name="Klenk H.-P."/>
        </authorList>
    </citation>
    <scope>NUCLEOTIDE SEQUENCE [LARGE SCALE GENOMIC DNA]</scope>
    <source>
        <strain evidence="3 4">DSM 41654</strain>
    </source>
</reference>
<dbReference type="InterPro" id="IPR022029">
    <property type="entry name" value="YoaR-like_PG-bd"/>
</dbReference>
<gene>
    <name evidence="3" type="ORF">FHR34_002732</name>
</gene>
<name>A0A7W7R1L9_KITKI</name>
<feature type="compositionally biased region" description="Low complexity" evidence="1">
    <location>
        <begin position="323"/>
        <end position="332"/>
    </location>
</feature>
<protein>
    <recommendedName>
        <fullName evidence="2">YoaR-like putative peptidoglycan binding domain-containing protein</fullName>
    </recommendedName>
</protein>
<feature type="region of interest" description="Disordered" evidence="1">
    <location>
        <begin position="417"/>
        <end position="483"/>
    </location>
</feature>
<evidence type="ECO:0000256" key="1">
    <source>
        <dbReference type="SAM" id="MobiDB-lite"/>
    </source>
</evidence>
<dbReference type="Proteomes" id="UP000540506">
    <property type="component" value="Unassembled WGS sequence"/>
</dbReference>
<evidence type="ECO:0000259" key="2">
    <source>
        <dbReference type="Pfam" id="PF12229"/>
    </source>
</evidence>
<proteinExistence type="predicted"/>
<dbReference type="EMBL" id="JACHJV010000001">
    <property type="protein sequence ID" value="MBB4923739.1"/>
    <property type="molecule type" value="Genomic_DNA"/>
</dbReference>
<feature type="compositionally biased region" description="Basic and acidic residues" evidence="1">
    <location>
        <begin position="58"/>
        <end position="68"/>
    </location>
</feature>
<feature type="compositionally biased region" description="Pro residues" evidence="1">
    <location>
        <begin position="238"/>
        <end position="248"/>
    </location>
</feature>
<dbReference type="Pfam" id="PF12229">
    <property type="entry name" value="PG_binding_4"/>
    <property type="match status" value="1"/>
</dbReference>
<sequence>MSSRESDSAYPSSRRATPPGHRAGEGPDAYPSGTPPYGIPGLANGFGSDPFGSASPLAHEEAEPEVPKTETTLTTRISINIPGSRPIPPVVMRSTVKPEEQAQAPEPEAGPRHRAAAPASPPPGAVETGGRTAAAAGPAPDWRTPPGGTQLPGGAQNGGVQNAESEAESTGEWFRPRQKSRPEPVGSTAPHTAVPNPAPTAAAPMPAPVAPQGAAPYPQGGAPTTPLFSAESTLQTPLPRPSSAPPSPFGAGEPQPAVGNPFADQRGGYPADPYATGGTPYPGPQQPYPTDGAPYANANPYAGDPYANPPENPATPYPGGAGAPQPGLGTPQGAPPAGDPFGTTANPRPTGTPGAPGRFAKPQPPVNPPGSFGRGTPGTEEPEDTQIGGFDPITGELPQEAIPGLPVAGLYGAAPSAPRPGTAAAAGGARPVTEPPVPGAPGPAPATLGAEPLGAALPTDPEVTPAPAAPKPPAPAAAKPKPRSKVQKLLVTGVGGVLFLGAAAYGTGLMLNQADVPRGTAVLGTDIGGDSRDQAVHQLDSTVGQIGAKPIQLKIGDQTLPLDPATAGLSFDTTATVDGLTKHSYNPSTVIGSLAGGTKQVPPQVRIDRAKLKAALDSLAASSATGLKEGYVQFNDSGDPSVVPGQAGQAVNGSAAVDQVAQSYQDRADGKADAPITLAVTAAQPKVSTQALQQAASGLGKSIVSGRVTVLAGTGAATRKFVFTPAIAAKTLTLAPDASGNIGPKWDLNQLATQVGPLFDKLKFRKADGTLGPITTQDVADAIASVYDKNSDAERTFKFHL</sequence>
<evidence type="ECO:0000313" key="3">
    <source>
        <dbReference type="EMBL" id="MBB4923739.1"/>
    </source>
</evidence>
<keyword evidence="4" id="KW-1185">Reference proteome</keyword>
<feature type="compositionally biased region" description="Low complexity" evidence="1">
    <location>
        <begin position="125"/>
        <end position="140"/>
    </location>
</feature>
<feature type="compositionally biased region" description="Polar residues" evidence="1">
    <location>
        <begin position="69"/>
        <end position="78"/>
    </location>
</feature>
<feature type="compositionally biased region" description="Pro residues" evidence="1">
    <location>
        <begin position="433"/>
        <end position="444"/>
    </location>
</feature>
<feature type="region of interest" description="Disordered" evidence="1">
    <location>
        <begin position="1"/>
        <end position="401"/>
    </location>
</feature>
<feature type="compositionally biased region" description="Low complexity" evidence="1">
    <location>
        <begin position="417"/>
        <end position="432"/>
    </location>
</feature>
<organism evidence="3 4">
    <name type="scientific">Kitasatospora kifunensis</name>
    <name type="common">Streptomyces kifunensis</name>
    <dbReference type="NCBI Taxonomy" id="58351"/>
    <lineage>
        <taxon>Bacteria</taxon>
        <taxon>Bacillati</taxon>
        <taxon>Actinomycetota</taxon>
        <taxon>Actinomycetes</taxon>
        <taxon>Kitasatosporales</taxon>
        <taxon>Streptomycetaceae</taxon>
        <taxon>Kitasatospora</taxon>
    </lineage>
</organism>
<evidence type="ECO:0000313" key="4">
    <source>
        <dbReference type="Proteomes" id="UP000540506"/>
    </source>
</evidence>
<dbReference type="AlphaFoldDB" id="A0A7W7R1L9"/>
<feature type="compositionally biased region" description="Pro residues" evidence="1">
    <location>
        <begin position="307"/>
        <end position="316"/>
    </location>
</feature>
<feature type="compositionally biased region" description="Low complexity" evidence="1">
    <location>
        <begin position="339"/>
        <end position="358"/>
    </location>
</feature>